<dbReference type="SMART" id="SM01266">
    <property type="entry name" value="Mac"/>
    <property type="match status" value="1"/>
</dbReference>
<evidence type="ECO:0000256" key="4">
    <source>
        <dbReference type="ARBA" id="ARBA00023315"/>
    </source>
</evidence>
<evidence type="ECO:0000259" key="6">
    <source>
        <dbReference type="SMART" id="SM01266"/>
    </source>
</evidence>
<evidence type="ECO:0000256" key="2">
    <source>
        <dbReference type="ARBA" id="ARBA00022679"/>
    </source>
</evidence>
<keyword evidence="8" id="KW-1185">Reference proteome</keyword>
<dbReference type="InterPro" id="IPR024688">
    <property type="entry name" value="Mac_dom"/>
</dbReference>
<organism evidence="7 8">
    <name type="scientific">Rufibacter quisquiliarum</name>
    <dbReference type="NCBI Taxonomy" id="1549639"/>
    <lineage>
        <taxon>Bacteria</taxon>
        <taxon>Pseudomonadati</taxon>
        <taxon>Bacteroidota</taxon>
        <taxon>Cytophagia</taxon>
        <taxon>Cytophagales</taxon>
        <taxon>Hymenobacteraceae</taxon>
        <taxon>Rufibacter</taxon>
    </lineage>
</organism>
<dbReference type="GO" id="GO:0008870">
    <property type="term" value="F:galactoside O-acetyltransferase activity"/>
    <property type="evidence" value="ECO:0007669"/>
    <property type="project" value="TreeGrafter"/>
</dbReference>
<dbReference type="AlphaFoldDB" id="A0A839GT50"/>
<dbReference type="PANTHER" id="PTHR43017:SF1">
    <property type="entry name" value="ACETYLTRANSFERASE YJL218W-RELATED"/>
    <property type="match status" value="1"/>
</dbReference>
<evidence type="ECO:0000256" key="1">
    <source>
        <dbReference type="ARBA" id="ARBA00007274"/>
    </source>
</evidence>
<dbReference type="RefSeq" id="WP_377047844.1">
    <property type="nucleotide sequence ID" value="NZ_JACJIQ010000010.1"/>
</dbReference>
<keyword evidence="2 5" id="KW-0808">Transferase</keyword>
<dbReference type="InterPro" id="IPR039369">
    <property type="entry name" value="LacA-like"/>
</dbReference>
<dbReference type="Gene3D" id="2.160.10.10">
    <property type="entry name" value="Hexapeptide repeat proteins"/>
    <property type="match status" value="1"/>
</dbReference>
<evidence type="ECO:0000313" key="8">
    <source>
        <dbReference type="Proteomes" id="UP000563094"/>
    </source>
</evidence>
<gene>
    <name evidence="7" type="ORF">FHS90_002709</name>
</gene>
<protein>
    <recommendedName>
        <fullName evidence="5">Acetyltransferase</fullName>
        <ecNumber evidence="5">2.3.1.-</ecNumber>
    </recommendedName>
</protein>
<dbReference type="Pfam" id="PF12464">
    <property type="entry name" value="Mac"/>
    <property type="match status" value="1"/>
</dbReference>
<dbReference type="EMBL" id="JACJIQ010000010">
    <property type="protein sequence ID" value="MBA9077986.1"/>
    <property type="molecule type" value="Genomic_DNA"/>
</dbReference>
<feature type="domain" description="Maltose/galactoside acetyltransferase" evidence="6">
    <location>
        <begin position="5"/>
        <end position="59"/>
    </location>
</feature>
<sequence>MKTEKEKMLAGELYNALDPQLTEERTQARLLLKALNESREDQPEERLSLLRQLLPHAADGLWIQPPFYCETAITSPWAKRCSFTLPLWCWT</sequence>
<reference evidence="7 8" key="1">
    <citation type="submission" date="2020-08" db="EMBL/GenBank/DDBJ databases">
        <title>Genomic Encyclopedia of Type Strains, Phase IV (KMG-IV): sequencing the most valuable type-strain genomes for metagenomic binning, comparative biology and taxonomic classification.</title>
        <authorList>
            <person name="Goeker M."/>
        </authorList>
    </citation>
    <scope>NUCLEOTIDE SEQUENCE [LARGE SCALE GENOMIC DNA]</scope>
    <source>
        <strain evidence="7 8">DSM 29854</strain>
    </source>
</reference>
<evidence type="ECO:0000313" key="7">
    <source>
        <dbReference type="EMBL" id="MBA9077986.1"/>
    </source>
</evidence>
<name>A0A839GT50_9BACT</name>
<evidence type="ECO:0000256" key="5">
    <source>
        <dbReference type="RuleBase" id="RU367021"/>
    </source>
</evidence>
<dbReference type="PANTHER" id="PTHR43017">
    <property type="entry name" value="GALACTOSIDE O-ACETYLTRANSFERASE"/>
    <property type="match status" value="1"/>
</dbReference>
<dbReference type="EC" id="2.3.1.-" evidence="5"/>
<comment type="similarity">
    <text evidence="1 5">Belongs to the transferase hexapeptide repeat family.</text>
</comment>
<comment type="caution">
    <text evidence="7">The sequence shown here is derived from an EMBL/GenBank/DDBJ whole genome shotgun (WGS) entry which is preliminary data.</text>
</comment>
<accession>A0A839GT50</accession>
<proteinExistence type="inferred from homology"/>
<keyword evidence="4 5" id="KW-0012">Acyltransferase</keyword>
<dbReference type="Proteomes" id="UP000563094">
    <property type="component" value="Unassembled WGS sequence"/>
</dbReference>
<keyword evidence="3" id="KW-0677">Repeat</keyword>
<evidence type="ECO:0000256" key="3">
    <source>
        <dbReference type="ARBA" id="ARBA00022737"/>
    </source>
</evidence>